<evidence type="ECO:0000313" key="2">
    <source>
        <dbReference type="Proteomes" id="UP000299102"/>
    </source>
</evidence>
<organism evidence="1 2">
    <name type="scientific">Eumeta variegata</name>
    <name type="common">Bagworm moth</name>
    <name type="synonym">Eumeta japonica</name>
    <dbReference type="NCBI Taxonomy" id="151549"/>
    <lineage>
        <taxon>Eukaryota</taxon>
        <taxon>Metazoa</taxon>
        <taxon>Ecdysozoa</taxon>
        <taxon>Arthropoda</taxon>
        <taxon>Hexapoda</taxon>
        <taxon>Insecta</taxon>
        <taxon>Pterygota</taxon>
        <taxon>Neoptera</taxon>
        <taxon>Endopterygota</taxon>
        <taxon>Lepidoptera</taxon>
        <taxon>Glossata</taxon>
        <taxon>Ditrysia</taxon>
        <taxon>Tineoidea</taxon>
        <taxon>Psychidae</taxon>
        <taxon>Oiketicinae</taxon>
        <taxon>Eumeta</taxon>
    </lineage>
</organism>
<name>A0A4C1ZHE5_EUMVA</name>
<dbReference type="Proteomes" id="UP000299102">
    <property type="component" value="Unassembled WGS sequence"/>
</dbReference>
<keyword evidence="2" id="KW-1185">Reference proteome</keyword>
<evidence type="ECO:0000313" key="1">
    <source>
        <dbReference type="EMBL" id="GBP88261.1"/>
    </source>
</evidence>
<gene>
    <name evidence="1" type="ORF">EVAR_63909_1</name>
</gene>
<comment type="caution">
    <text evidence="1">The sequence shown here is derived from an EMBL/GenBank/DDBJ whole genome shotgun (WGS) entry which is preliminary data.</text>
</comment>
<proteinExistence type="predicted"/>
<dbReference type="AlphaFoldDB" id="A0A4C1ZHE5"/>
<accession>A0A4C1ZHE5</accession>
<reference evidence="1 2" key="1">
    <citation type="journal article" date="2019" name="Commun. Biol.">
        <title>The bagworm genome reveals a unique fibroin gene that provides high tensile strength.</title>
        <authorList>
            <person name="Kono N."/>
            <person name="Nakamura H."/>
            <person name="Ohtoshi R."/>
            <person name="Tomita M."/>
            <person name="Numata K."/>
            <person name="Arakawa K."/>
        </authorList>
    </citation>
    <scope>NUCLEOTIDE SEQUENCE [LARGE SCALE GENOMIC DNA]</scope>
</reference>
<dbReference type="EMBL" id="BGZK01001917">
    <property type="protein sequence ID" value="GBP88261.1"/>
    <property type="molecule type" value="Genomic_DNA"/>
</dbReference>
<sequence>MYVNLDPSSVPPNATSLAQVCAHQVEHHLNAPLVRHAKSPNEEKVYALCLGTGGTALFTTLVPLRMKLEYLYDGSVTRGPGRFSNVTTNLREYRSYNLKLLRGDHRRVSPHFGFPFTVASENRFFAVCGQNYGQRFQTIRLLYDSRPSYAAVGVQLQRMHQFRCSIDGASASAYELHIF</sequence>
<protein>
    <submittedName>
        <fullName evidence="1">Uncharacterized protein</fullName>
    </submittedName>
</protein>